<dbReference type="AlphaFoldDB" id="F6H903"/>
<evidence type="ECO:0000313" key="2">
    <source>
        <dbReference type="EMBL" id="CCB48663.1"/>
    </source>
</evidence>
<evidence type="ECO:0000313" key="3">
    <source>
        <dbReference type="Proteomes" id="UP000009183"/>
    </source>
</evidence>
<dbReference type="Proteomes" id="UP000009183">
    <property type="component" value="Chromosome 12"/>
</dbReference>
<keyword evidence="3" id="KW-1185">Reference proteome</keyword>
<name>F6H903_VITVI</name>
<proteinExistence type="inferred from homology"/>
<dbReference type="OrthoDB" id="1734554at2759"/>
<comment type="similarity">
    <text evidence="1">Belongs to the TCP11 family.</text>
</comment>
<dbReference type="PANTHER" id="PTHR12832">
    <property type="entry name" value="TESTIS-SPECIFIC PROTEIN PBS13 T-COMPLEX 11"/>
    <property type="match status" value="1"/>
</dbReference>
<sequence length="138" mass="15308">MVVRCGEEVSKLLDPFEEAGIEEIVEIMSGFSRDCEEVANIDKFQARKAVMSRMLVKSLQPGDVMFERISHAVYLAARGVVLVGKGPQGRKLAEMALWRVRAVDLIDRVVTTAVILVAAATVSVNIHGQWYTYLIDLT</sequence>
<dbReference type="HOGENOM" id="CLU_154185_0_0_1"/>
<accession>F6H903</accession>
<organism evidence="2 3">
    <name type="scientific">Vitis vinifera</name>
    <name type="common">Grape</name>
    <dbReference type="NCBI Taxonomy" id="29760"/>
    <lineage>
        <taxon>Eukaryota</taxon>
        <taxon>Viridiplantae</taxon>
        <taxon>Streptophyta</taxon>
        <taxon>Embryophyta</taxon>
        <taxon>Tracheophyta</taxon>
        <taxon>Spermatophyta</taxon>
        <taxon>Magnoliopsida</taxon>
        <taxon>eudicotyledons</taxon>
        <taxon>Gunneridae</taxon>
        <taxon>Pentapetalae</taxon>
        <taxon>rosids</taxon>
        <taxon>Vitales</taxon>
        <taxon>Vitaceae</taxon>
        <taxon>Viteae</taxon>
        <taxon>Vitis</taxon>
    </lineage>
</organism>
<dbReference type="PaxDb" id="29760-VIT_12s0034g02410.t01"/>
<dbReference type="PANTHER" id="PTHR12832:SF34">
    <property type="entry name" value="T-COMPLEX PROTEIN 11"/>
    <property type="match status" value="1"/>
</dbReference>
<protein>
    <submittedName>
        <fullName evidence="2">Uncharacterized protein</fullName>
    </submittedName>
</protein>
<gene>
    <name evidence="2" type="ordered locus">VIT_12s0034g02410</name>
</gene>
<dbReference type="EMBL" id="FN595497">
    <property type="protein sequence ID" value="CCB48663.1"/>
    <property type="molecule type" value="Genomic_DNA"/>
</dbReference>
<dbReference type="eggNOG" id="KOG1981">
    <property type="taxonomic scope" value="Eukaryota"/>
</dbReference>
<evidence type="ECO:0000256" key="1">
    <source>
        <dbReference type="ARBA" id="ARBA00010954"/>
    </source>
</evidence>
<reference evidence="3" key="1">
    <citation type="journal article" date="2007" name="Nature">
        <title>The grapevine genome sequence suggests ancestral hexaploidization in major angiosperm phyla.</title>
        <authorList>
            <consortium name="The French-Italian Public Consortium for Grapevine Genome Characterization."/>
            <person name="Jaillon O."/>
            <person name="Aury J.-M."/>
            <person name="Noel B."/>
            <person name="Policriti A."/>
            <person name="Clepet C."/>
            <person name="Casagrande A."/>
            <person name="Choisne N."/>
            <person name="Aubourg S."/>
            <person name="Vitulo N."/>
            <person name="Jubin C."/>
            <person name="Vezzi A."/>
            <person name="Legeai F."/>
            <person name="Hugueney P."/>
            <person name="Dasilva C."/>
            <person name="Horner D."/>
            <person name="Mica E."/>
            <person name="Jublot D."/>
            <person name="Poulain J."/>
            <person name="Bruyere C."/>
            <person name="Billault A."/>
            <person name="Segurens B."/>
            <person name="Gouyvenoux M."/>
            <person name="Ugarte E."/>
            <person name="Cattonaro F."/>
            <person name="Anthouard V."/>
            <person name="Vico V."/>
            <person name="Del Fabbro C."/>
            <person name="Alaux M."/>
            <person name="Di Gaspero G."/>
            <person name="Dumas V."/>
            <person name="Felice N."/>
            <person name="Paillard S."/>
            <person name="Juman I."/>
            <person name="Moroldo M."/>
            <person name="Scalabrin S."/>
            <person name="Canaguier A."/>
            <person name="Le Clainche I."/>
            <person name="Malacrida G."/>
            <person name="Durand E."/>
            <person name="Pesole G."/>
            <person name="Laucou V."/>
            <person name="Chatelet P."/>
            <person name="Merdinoglu D."/>
            <person name="Delledonne M."/>
            <person name="Pezzotti M."/>
            <person name="Lecharny A."/>
            <person name="Scarpelli C."/>
            <person name="Artiguenave F."/>
            <person name="Pe M.E."/>
            <person name="Valle G."/>
            <person name="Morgante M."/>
            <person name="Caboche M."/>
            <person name="Adam-Blondon A.-F."/>
            <person name="Weissenbach J."/>
            <person name="Quetier F."/>
            <person name="Wincker P."/>
        </authorList>
    </citation>
    <scope>NUCLEOTIDE SEQUENCE [LARGE SCALE GENOMIC DNA]</scope>
    <source>
        <strain evidence="3">cv. Pinot noir / PN40024</strain>
    </source>
</reference>
<dbReference type="InterPro" id="IPR008862">
    <property type="entry name" value="Tcp11"/>
</dbReference>
<dbReference type="InParanoid" id="F6H903"/>